<protein>
    <submittedName>
        <fullName evidence="1">Uncharacterized protein</fullName>
    </submittedName>
</protein>
<dbReference type="EMBL" id="JASBWS010000089">
    <property type="protein sequence ID" value="KAJ9098843.1"/>
    <property type="molecule type" value="Genomic_DNA"/>
</dbReference>
<dbReference type="Proteomes" id="UP001230649">
    <property type="component" value="Unassembled WGS sequence"/>
</dbReference>
<comment type="caution">
    <text evidence="1">The sequence shown here is derived from an EMBL/GenBank/DDBJ whole genome shotgun (WGS) entry which is preliminary data.</text>
</comment>
<proteinExistence type="predicted"/>
<reference evidence="1" key="1">
    <citation type="submission" date="2023-04" db="EMBL/GenBank/DDBJ databases">
        <title>Draft Genome sequencing of Naganishia species isolated from polar environments using Oxford Nanopore Technology.</title>
        <authorList>
            <person name="Leo P."/>
            <person name="Venkateswaran K."/>
        </authorList>
    </citation>
    <scope>NUCLEOTIDE SEQUENCE</scope>
    <source>
        <strain evidence="1">MNA-CCFEE 5262</strain>
    </source>
</reference>
<name>A0ACC2VHJ4_9TREE</name>
<keyword evidence="2" id="KW-1185">Reference proteome</keyword>
<evidence type="ECO:0000313" key="2">
    <source>
        <dbReference type="Proteomes" id="UP001230649"/>
    </source>
</evidence>
<organism evidence="1 2">
    <name type="scientific">Naganishia adeliensis</name>
    <dbReference type="NCBI Taxonomy" id="92952"/>
    <lineage>
        <taxon>Eukaryota</taxon>
        <taxon>Fungi</taxon>
        <taxon>Dikarya</taxon>
        <taxon>Basidiomycota</taxon>
        <taxon>Agaricomycotina</taxon>
        <taxon>Tremellomycetes</taxon>
        <taxon>Filobasidiales</taxon>
        <taxon>Filobasidiaceae</taxon>
        <taxon>Naganishia</taxon>
    </lineage>
</organism>
<evidence type="ECO:0000313" key="1">
    <source>
        <dbReference type="EMBL" id="KAJ9098843.1"/>
    </source>
</evidence>
<accession>A0ACC2VHJ4</accession>
<gene>
    <name evidence="1" type="ORF">QFC20_005850</name>
</gene>
<sequence length="636" mass="68107">MESVQEHEQRPPLQPRESSVASFQTARDGSDDKPEDALERLNLGKPITQTEMTRVSAEVPRQATLDVPPTTAMGAAGRTRSGSATATGGTRFASGGNVQHSATMTAGLERNPSAGLSQPQGVGRRSSIVEASGANLKTWWNNFTGAPAVGEEPNTSTDAQPLSTSMSTPASGTALKREPSRPEKGNVVFGEKLEMSLIYAAVPISTARHEPTSGSSTEGSGSGGMYVWGYVPVVVAKCGSHLKETATGVEGTFRVSGSAKRMKDLQAIFDSPPKYGKDLDWKNTQYTTHDVATILRRYLTQMPEPIIPHELYYDFRNVMADTSLTEDEQIAMYKDLILRMPKPNQYLLLYVLDMLSVFARRADVNLMTAGNLATIFQPGIIAHPDHEMLPSEHALSQKVLEFLINKQDHFLIGMELEPVRSRSTGVDSSLSPVSPTSLKAAPALASAPAESTSITGATTRRRRGSSIPKTSLDAARPKPASPAPPPRPPSPQRADSSIMPASESDEEPPEGGWYVKTGDPTSLLRERKAAAAAAAAASGKTRRRSSVAGTGLISNLSTRRQSRTAAAAAVSNVHATAEPMGVTVIENPDIAALPARGLFRRRTAPTRRNNKDDEAAIRKRAERAVRDLGKMSAEAP</sequence>